<accession>A0ABS4GIZ1</accession>
<evidence type="ECO:0000256" key="1">
    <source>
        <dbReference type="SAM" id="MobiDB-lite"/>
    </source>
</evidence>
<keyword evidence="2" id="KW-0472">Membrane</keyword>
<dbReference type="Gene3D" id="3.30.70.60">
    <property type="match status" value="1"/>
</dbReference>
<dbReference type="Proteomes" id="UP001519343">
    <property type="component" value="Unassembled WGS sequence"/>
</dbReference>
<sequence length="250" mass="28703">MLKDFSFKQVAAIVLSLLLPTLLIFAGYYFWHQPLKGKIEQIREETKNEERLISVIQQKKDQAEKIYTENTTNLQEKVPVASQVDQFLLDLHKAEELSDSLILSYGISEQDETIKEDPKPKKLEIENPFDETKESESASQGNQSTPLPQGMKRLTVNLSVISSNYTQLEQFLTEIEKLQRITNIDSLSFTGNPEVMMPTVQKPEIHYKVQVSTFYAPLLKDLVKDLPFIPYTEPANRKNPLSWNEVSNEP</sequence>
<evidence type="ECO:0000313" key="4">
    <source>
        <dbReference type="Proteomes" id="UP001519343"/>
    </source>
</evidence>
<name>A0ABS4GIZ1_9BACL</name>
<comment type="caution">
    <text evidence="3">The sequence shown here is derived from an EMBL/GenBank/DDBJ whole genome shotgun (WGS) entry which is preliminary data.</text>
</comment>
<organism evidence="3 4">
    <name type="scientific">Ammoniphilus resinae</name>
    <dbReference type="NCBI Taxonomy" id="861532"/>
    <lineage>
        <taxon>Bacteria</taxon>
        <taxon>Bacillati</taxon>
        <taxon>Bacillota</taxon>
        <taxon>Bacilli</taxon>
        <taxon>Bacillales</taxon>
        <taxon>Paenibacillaceae</taxon>
        <taxon>Aneurinibacillus group</taxon>
        <taxon>Ammoniphilus</taxon>
    </lineage>
</organism>
<feature type="region of interest" description="Disordered" evidence="1">
    <location>
        <begin position="130"/>
        <end position="149"/>
    </location>
</feature>
<evidence type="ECO:0000256" key="2">
    <source>
        <dbReference type="SAM" id="Phobius"/>
    </source>
</evidence>
<evidence type="ECO:0000313" key="3">
    <source>
        <dbReference type="EMBL" id="MBP1930227.1"/>
    </source>
</evidence>
<dbReference type="EMBL" id="JAGGKT010000001">
    <property type="protein sequence ID" value="MBP1930227.1"/>
    <property type="molecule type" value="Genomic_DNA"/>
</dbReference>
<dbReference type="InterPro" id="IPR007445">
    <property type="entry name" value="PilO"/>
</dbReference>
<keyword evidence="2" id="KW-1133">Transmembrane helix</keyword>
<feature type="compositionally biased region" description="Polar residues" evidence="1">
    <location>
        <begin position="137"/>
        <end position="147"/>
    </location>
</feature>
<gene>
    <name evidence="3" type="ORF">J2Z37_000214</name>
</gene>
<keyword evidence="2" id="KW-0812">Transmembrane</keyword>
<feature type="transmembrane region" description="Helical" evidence="2">
    <location>
        <begin position="12"/>
        <end position="31"/>
    </location>
</feature>
<protein>
    <submittedName>
        <fullName evidence="3">Type IV pilus assembly protein PilO</fullName>
    </submittedName>
</protein>
<reference evidence="3 4" key="1">
    <citation type="submission" date="2021-03" db="EMBL/GenBank/DDBJ databases">
        <title>Genomic Encyclopedia of Type Strains, Phase IV (KMG-IV): sequencing the most valuable type-strain genomes for metagenomic binning, comparative biology and taxonomic classification.</title>
        <authorList>
            <person name="Goeker M."/>
        </authorList>
    </citation>
    <scope>NUCLEOTIDE SEQUENCE [LARGE SCALE GENOMIC DNA]</scope>
    <source>
        <strain evidence="3 4">DSM 24738</strain>
    </source>
</reference>
<dbReference type="Pfam" id="PF04350">
    <property type="entry name" value="PilO"/>
    <property type="match status" value="1"/>
</dbReference>
<proteinExistence type="predicted"/>
<dbReference type="InterPro" id="IPR014717">
    <property type="entry name" value="Transl_elong_EF1B/ribsomal_bS6"/>
</dbReference>
<keyword evidence="4" id="KW-1185">Reference proteome</keyword>
<dbReference type="RefSeq" id="WP_209808057.1">
    <property type="nucleotide sequence ID" value="NZ_JAGGKT010000001.1"/>
</dbReference>